<reference evidence="1 2" key="1">
    <citation type="journal article" date="2019" name="Nat. Ecol. Evol.">
        <title>Megaphylogeny resolves global patterns of mushroom evolution.</title>
        <authorList>
            <person name="Varga T."/>
            <person name="Krizsan K."/>
            <person name="Foldi C."/>
            <person name="Dima B."/>
            <person name="Sanchez-Garcia M."/>
            <person name="Sanchez-Ramirez S."/>
            <person name="Szollosi G.J."/>
            <person name="Szarkandi J.G."/>
            <person name="Papp V."/>
            <person name="Albert L."/>
            <person name="Andreopoulos W."/>
            <person name="Angelini C."/>
            <person name="Antonin V."/>
            <person name="Barry K.W."/>
            <person name="Bougher N.L."/>
            <person name="Buchanan P."/>
            <person name="Buyck B."/>
            <person name="Bense V."/>
            <person name="Catcheside P."/>
            <person name="Chovatia M."/>
            <person name="Cooper J."/>
            <person name="Damon W."/>
            <person name="Desjardin D."/>
            <person name="Finy P."/>
            <person name="Geml J."/>
            <person name="Haridas S."/>
            <person name="Hughes K."/>
            <person name="Justo A."/>
            <person name="Karasinski D."/>
            <person name="Kautmanova I."/>
            <person name="Kiss B."/>
            <person name="Kocsube S."/>
            <person name="Kotiranta H."/>
            <person name="LaButti K.M."/>
            <person name="Lechner B.E."/>
            <person name="Liimatainen K."/>
            <person name="Lipzen A."/>
            <person name="Lukacs Z."/>
            <person name="Mihaltcheva S."/>
            <person name="Morgado L.N."/>
            <person name="Niskanen T."/>
            <person name="Noordeloos M.E."/>
            <person name="Ohm R.A."/>
            <person name="Ortiz-Santana B."/>
            <person name="Ovrebo C."/>
            <person name="Racz N."/>
            <person name="Riley R."/>
            <person name="Savchenko A."/>
            <person name="Shiryaev A."/>
            <person name="Soop K."/>
            <person name="Spirin V."/>
            <person name="Szebenyi C."/>
            <person name="Tomsovsky M."/>
            <person name="Tulloss R.E."/>
            <person name="Uehling J."/>
            <person name="Grigoriev I.V."/>
            <person name="Vagvolgyi C."/>
            <person name="Papp T."/>
            <person name="Martin F.M."/>
            <person name="Miettinen O."/>
            <person name="Hibbett D.S."/>
            <person name="Nagy L.G."/>
        </authorList>
    </citation>
    <scope>NUCLEOTIDE SEQUENCE [LARGE SCALE GENOMIC DNA]</scope>
    <source>
        <strain evidence="1 2">OMC1185</strain>
    </source>
</reference>
<accession>A0A5C3NBN1</accession>
<dbReference type="STRING" id="5364.A0A5C3NBN1"/>
<evidence type="ECO:0008006" key="3">
    <source>
        <dbReference type="Google" id="ProtNLM"/>
    </source>
</evidence>
<dbReference type="Proteomes" id="UP000305948">
    <property type="component" value="Unassembled WGS sequence"/>
</dbReference>
<dbReference type="InterPro" id="IPR011333">
    <property type="entry name" value="SKP1/BTB/POZ_sf"/>
</dbReference>
<dbReference type="AlphaFoldDB" id="A0A5C3NBN1"/>
<gene>
    <name evidence="1" type="ORF">OE88DRAFT_1806055</name>
</gene>
<dbReference type="PANTHER" id="PTHR24413">
    <property type="entry name" value="SPECKLE-TYPE POZ PROTEIN"/>
    <property type="match status" value="1"/>
</dbReference>
<protein>
    <recommendedName>
        <fullName evidence="3">BTB domain-containing protein</fullName>
    </recommendedName>
</protein>
<dbReference type="OrthoDB" id="6359816at2759"/>
<dbReference type="Gene3D" id="3.30.710.10">
    <property type="entry name" value="Potassium Channel Kv1.1, Chain A"/>
    <property type="match status" value="1"/>
</dbReference>
<name>A0A5C3NBN1_9AGAM</name>
<evidence type="ECO:0000313" key="2">
    <source>
        <dbReference type="Proteomes" id="UP000305948"/>
    </source>
</evidence>
<proteinExistence type="predicted"/>
<evidence type="ECO:0000313" key="1">
    <source>
        <dbReference type="EMBL" id="TFK54297.1"/>
    </source>
</evidence>
<organism evidence="1 2">
    <name type="scientific">Heliocybe sulcata</name>
    <dbReference type="NCBI Taxonomy" id="5364"/>
    <lineage>
        <taxon>Eukaryota</taxon>
        <taxon>Fungi</taxon>
        <taxon>Dikarya</taxon>
        <taxon>Basidiomycota</taxon>
        <taxon>Agaricomycotina</taxon>
        <taxon>Agaricomycetes</taxon>
        <taxon>Gloeophyllales</taxon>
        <taxon>Gloeophyllaceae</taxon>
        <taxon>Heliocybe</taxon>
    </lineage>
</organism>
<dbReference type="EMBL" id="ML213506">
    <property type="protein sequence ID" value="TFK54297.1"/>
    <property type="molecule type" value="Genomic_DNA"/>
</dbReference>
<dbReference type="SUPFAM" id="SSF54695">
    <property type="entry name" value="POZ domain"/>
    <property type="match status" value="1"/>
</dbReference>
<keyword evidence="2" id="KW-1185">Reference proteome</keyword>
<sequence>MKRHAVPAGSIEETYSIDVEQLKAIGGHGESSLGARGWSFIVDYAPSDNSSYLKCSFSRNTTKNLGPLFVSVHGREEGRSKDYKLVRSARLDHLDVNFYAFWHIQGPVVTVRFTVKWGPGVPQDGRPMLPQDEQPMLPLPLWKSLSRSITSGSFMDTRFFAYSRRQRSGRVDWPRPVYASSTLLKENSPYFQALLSKEGFSESSLTPFDNSSLRDDQLFVDEYDYESDSDLEDELPDEANVPQESKAGMLPPEPQVEETGIGGDSVLVNTSEEHHSIDIGEESIAQPGLLRGRLGCTVFVKDAAHKTFCALVHYLYTGKIRFARLTSENPPDEVASETADAWRPPPCSPKSMYRLADELGLEALKQLAFDAIQSSISENNIIPETFSKFTSLYDEVQKMEVNLLSKMRQKPLVQEQYTRSVKKIAEGELPHSAPILASIFVISGSNNA</sequence>